<dbReference type="Pfam" id="PF00023">
    <property type="entry name" value="Ank"/>
    <property type="match status" value="1"/>
</dbReference>
<evidence type="ECO:0000313" key="4">
    <source>
        <dbReference type="EMBL" id="NDU96116.1"/>
    </source>
</evidence>
<keyword evidence="2 3" id="KW-0040">ANK repeat</keyword>
<proteinExistence type="predicted"/>
<dbReference type="InterPro" id="IPR050745">
    <property type="entry name" value="Multifunctional_regulatory"/>
</dbReference>
<protein>
    <submittedName>
        <fullName evidence="4">Ankyrin repeat domain-containing protein</fullName>
    </submittedName>
</protein>
<feature type="repeat" description="ANK" evidence="3">
    <location>
        <begin position="115"/>
        <end position="147"/>
    </location>
</feature>
<dbReference type="PRINTS" id="PR01415">
    <property type="entry name" value="ANKYRIN"/>
</dbReference>
<dbReference type="SMART" id="SM00248">
    <property type="entry name" value="ANK"/>
    <property type="match status" value="3"/>
</dbReference>
<dbReference type="InterPro" id="IPR036770">
    <property type="entry name" value="Ankyrin_rpt-contain_sf"/>
</dbReference>
<dbReference type="Gene3D" id="1.25.40.20">
    <property type="entry name" value="Ankyrin repeat-containing domain"/>
    <property type="match status" value="1"/>
</dbReference>
<dbReference type="PROSITE" id="PS50088">
    <property type="entry name" value="ANK_REPEAT"/>
    <property type="match status" value="1"/>
</dbReference>
<dbReference type="Pfam" id="PF12796">
    <property type="entry name" value="Ank_2"/>
    <property type="match status" value="1"/>
</dbReference>
<evidence type="ECO:0000313" key="5">
    <source>
        <dbReference type="Proteomes" id="UP000474175"/>
    </source>
</evidence>
<dbReference type="EMBL" id="JAAFZH010000005">
    <property type="protein sequence ID" value="NDU96116.1"/>
    <property type="molecule type" value="Genomic_DNA"/>
</dbReference>
<dbReference type="Proteomes" id="UP000474175">
    <property type="component" value="Unassembled WGS sequence"/>
</dbReference>
<comment type="caution">
    <text evidence="4">The sequence shown here is derived from an EMBL/GenBank/DDBJ whole genome shotgun (WGS) entry which is preliminary data.</text>
</comment>
<dbReference type="AlphaFoldDB" id="A0A6L9L671"/>
<dbReference type="InterPro" id="IPR002110">
    <property type="entry name" value="Ankyrin_rpt"/>
</dbReference>
<sequence>MTLRTYIASNDLESIRHVLSQNPELANEGLPYDDHNTTKAHPLHRICDDVFSKTITDDEAVEIAELFLNVGANVDGFGLVDSQDTPLVAAASLQAEKVGSLYIEKGATINHPGCYGGTALHWAAWTGQDKLVRHLIEAGADIHRQCTTFEGTPLLWAVHGLTSGSQPNRNNQIECVRLLLEAGADKSTPNKEGKAPVDLLDEDDTELRALLR</sequence>
<reference evidence="4 5" key="1">
    <citation type="submission" date="2020-02" db="EMBL/GenBank/DDBJ databases">
        <title>Draft genome sequence of two Spirosoma agri KCTC 52727 and Spirosoma terrae KCTC 52035.</title>
        <authorList>
            <person name="Rojas J."/>
            <person name="Ambika Manirajan B."/>
            <person name="Suarez C."/>
            <person name="Ratering S."/>
            <person name="Schnell S."/>
        </authorList>
    </citation>
    <scope>NUCLEOTIDE SEQUENCE [LARGE SCALE GENOMIC DNA]</scope>
    <source>
        <strain evidence="4 5">KCTC 52035</strain>
    </source>
</reference>
<dbReference type="PROSITE" id="PS50297">
    <property type="entry name" value="ANK_REP_REGION"/>
    <property type="match status" value="1"/>
</dbReference>
<evidence type="ECO:0000256" key="1">
    <source>
        <dbReference type="ARBA" id="ARBA00022737"/>
    </source>
</evidence>
<gene>
    <name evidence="4" type="ORF">GK108_14635</name>
</gene>
<keyword evidence="1" id="KW-0677">Repeat</keyword>
<evidence type="ECO:0000256" key="2">
    <source>
        <dbReference type="ARBA" id="ARBA00023043"/>
    </source>
</evidence>
<keyword evidence="5" id="KW-1185">Reference proteome</keyword>
<dbReference type="PANTHER" id="PTHR24189">
    <property type="entry name" value="MYOTROPHIN"/>
    <property type="match status" value="1"/>
</dbReference>
<dbReference type="RefSeq" id="WP_163949506.1">
    <property type="nucleotide sequence ID" value="NZ_JAAFZH010000005.1"/>
</dbReference>
<dbReference type="SUPFAM" id="SSF48403">
    <property type="entry name" value="Ankyrin repeat"/>
    <property type="match status" value="1"/>
</dbReference>
<organism evidence="4 5">
    <name type="scientific">Spirosoma terrae</name>
    <dbReference type="NCBI Taxonomy" id="1968276"/>
    <lineage>
        <taxon>Bacteria</taxon>
        <taxon>Pseudomonadati</taxon>
        <taxon>Bacteroidota</taxon>
        <taxon>Cytophagia</taxon>
        <taxon>Cytophagales</taxon>
        <taxon>Cytophagaceae</taxon>
        <taxon>Spirosoma</taxon>
    </lineage>
</organism>
<evidence type="ECO:0000256" key="3">
    <source>
        <dbReference type="PROSITE-ProRule" id="PRU00023"/>
    </source>
</evidence>
<accession>A0A6L9L671</accession>
<name>A0A6L9L671_9BACT</name>